<accession>A0A1Q9F563</accession>
<protein>
    <recommendedName>
        <fullName evidence="1">Poly [ADP-ribose] polymerase</fullName>
        <shortName evidence="1">PARP</shortName>
        <ecNumber evidence="1">2.4.2.-</ecNumber>
    </recommendedName>
</protein>
<dbReference type="SMART" id="SM00368">
    <property type="entry name" value="LRR_RI"/>
    <property type="match status" value="3"/>
</dbReference>
<keyword evidence="1" id="KW-0520">NAD</keyword>
<keyword evidence="1" id="KW-0808">Transferase</keyword>
<name>A0A1Q9F563_SYMMI</name>
<evidence type="ECO:0000259" key="3">
    <source>
        <dbReference type="PROSITE" id="PS51059"/>
    </source>
</evidence>
<gene>
    <name evidence="4" type="primary">NLRC3</name>
    <name evidence="4" type="ORF">AK812_SmicGene1054</name>
</gene>
<feature type="domain" description="PARP catalytic" evidence="3">
    <location>
        <begin position="812"/>
        <end position="1078"/>
    </location>
</feature>
<dbReference type="EMBL" id="LSRX01000011">
    <property type="protein sequence ID" value="OLQ14787.1"/>
    <property type="molecule type" value="Genomic_DNA"/>
</dbReference>
<dbReference type="SUPFAM" id="SSF52047">
    <property type="entry name" value="RNI-like"/>
    <property type="match status" value="1"/>
</dbReference>
<dbReference type="Gene3D" id="3.90.228.10">
    <property type="match status" value="1"/>
</dbReference>
<dbReference type="Pfam" id="PF00644">
    <property type="entry name" value="PARP"/>
    <property type="match status" value="1"/>
</dbReference>
<comment type="caution">
    <text evidence="4">The sequence shown here is derived from an EMBL/GenBank/DDBJ whole genome shotgun (WGS) entry which is preliminary data.</text>
</comment>
<dbReference type="PANTHER" id="PTHR45740:SF2">
    <property type="entry name" value="POLY [ADP-RIBOSE] POLYMERASE"/>
    <property type="match status" value="1"/>
</dbReference>
<dbReference type="GO" id="GO:1990404">
    <property type="term" value="F:NAD+-protein mono-ADP-ribosyltransferase activity"/>
    <property type="evidence" value="ECO:0007669"/>
    <property type="project" value="TreeGrafter"/>
</dbReference>
<proteinExistence type="predicted"/>
<dbReference type="AlphaFoldDB" id="A0A1Q9F563"/>
<dbReference type="EC" id="2.4.2.-" evidence="1"/>
<organism evidence="4 5">
    <name type="scientific">Symbiodinium microadriaticum</name>
    <name type="common">Dinoflagellate</name>
    <name type="synonym">Zooxanthella microadriatica</name>
    <dbReference type="NCBI Taxonomy" id="2951"/>
    <lineage>
        <taxon>Eukaryota</taxon>
        <taxon>Sar</taxon>
        <taxon>Alveolata</taxon>
        <taxon>Dinophyceae</taxon>
        <taxon>Suessiales</taxon>
        <taxon>Symbiodiniaceae</taxon>
        <taxon>Symbiodinium</taxon>
    </lineage>
</organism>
<dbReference type="Pfam" id="PF13516">
    <property type="entry name" value="LRR_6"/>
    <property type="match status" value="2"/>
</dbReference>
<evidence type="ECO:0000313" key="5">
    <source>
        <dbReference type="Proteomes" id="UP000186817"/>
    </source>
</evidence>
<dbReference type="SUPFAM" id="SSF56399">
    <property type="entry name" value="ADP-ribosylation"/>
    <property type="match status" value="1"/>
</dbReference>
<dbReference type="InterPro" id="IPR051712">
    <property type="entry name" value="ARTD-AVP"/>
</dbReference>
<reference evidence="4 5" key="1">
    <citation type="submission" date="2016-02" db="EMBL/GenBank/DDBJ databases">
        <title>Genome analysis of coral dinoflagellate symbionts highlights evolutionary adaptations to a symbiotic lifestyle.</title>
        <authorList>
            <person name="Aranda M."/>
            <person name="Li Y."/>
            <person name="Liew Y.J."/>
            <person name="Baumgarten S."/>
            <person name="Simakov O."/>
            <person name="Wilson M."/>
            <person name="Piel J."/>
            <person name="Ashoor H."/>
            <person name="Bougouffa S."/>
            <person name="Bajic V.B."/>
            <person name="Ryu T."/>
            <person name="Ravasi T."/>
            <person name="Bayer T."/>
            <person name="Micklem G."/>
            <person name="Kim H."/>
            <person name="Bhak J."/>
            <person name="Lajeunesse T.C."/>
            <person name="Voolstra C.R."/>
        </authorList>
    </citation>
    <scope>NUCLEOTIDE SEQUENCE [LARGE SCALE GENOMIC DNA]</scope>
    <source>
        <strain evidence="4 5">CCMP2467</strain>
    </source>
</reference>
<dbReference type="InterPro" id="IPR001611">
    <property type="entry name" value="Leu-rich_rpt"/>
</dbReference>
<dbReference type="OrthoDB" id="411019at2759"/>
<evidence type="ECO:0000256" key="1">
    <source>
        <dbReference type="RuleBase" id="RU362114"/>
    </source>
</evidence>
<evidence type="ECO:0000313" key="4">
    <source>
        <dbReference type="EMBL" id="OLQ14787.1"/>
    </source>
</evidence>
<dbReference type="GO" id="GO:0005634">
    <property type="term" value="C:nucleus"/>
    <property type="evidence" value="ECO:0007669"/>
    <property type="project" value="TreeGrafter"/>
</dbReference>
<keyword evidence="5" id="KW-1185">Reference proteome</keyword>
<dbReference type="PANTHER" id="PTHR45740">
    <property type="entry name" value="POLY [ADP-RIBOSE] POLYMERASE"/>
    <property type="match status" value="1"/>
</dbReference>
<sequence length="1142" mass="127383">MAAGRITSGPMGALTAIRQQMSQQMGDALARHDSAMVNQILDNAMAQNLLGRNAPSVVRNAAMQQAREQLRAAIDSGSAKRLKGALVAAKRLNATELPEFEEAILKYKEVRQLPLGWDVSQMVLHREGARPQIFDHHDLYFFIDYICLPQFRRCAAEEAQFQKANSAAPFCKVVWRLEKLTPSALIRQHMREGRRISVYNVGHERLEELPLQDLKPNCVPYQHRGWCRAELEWAKPWTLDISSATSCLRRFGFTNYTSWFHRMSLPMTPEAFRGKVGSQQLKFTHRGDMEPVMRLQETVFYQKLAAMESFRCSWLRHWEIPDLLELVGRLQALQGFFLASAYLSGEQQVALVSSCLASPVLHTVGIQDVPLDAPAVGLLARARLTTLKLGGCSLRDVGAVVVASALKNHPTLEMLSLCFNGITDRGALALAECLSGNGSLEHFDLRFNHIGCQGAMALAGALNENTKLTVLDLLANPIRGRGACDLRAHGTRIRCEVLEMHPDSSWVGWICCVLRRLFTRMALYVATAPMRFFAWWQRLLRDLDRAGIAKLRLFTDGEHMHQMVAKLKLDDPVVCHTWRLAYAHCSCGCMEAYETWWLETEEGGLETRCSLIWNHHGPPSWEEWEDERWYARRAWEKWQRQQVMAARLSSKPPAEVLHLVQVSTRFWMHLVLRGPGRIPSSAAGSHIPRGAKKAVVICAGNDVRGGDAAETAACMQRRMVEDWAWYGVEVHITDVIPASEVLRLAAPFGWTPQACADTAMCLQSLRVAELNPPPGLDYAHVWLLPEHSQDGVISVSSDEPAAQKSGVVSVSSDEAEVTSVLIWGILQDVRRVDLPVARFQRLLDLTHRKVYTRDRLGQPVPERLQLLTVSAVTNDESWGHYVARREAVRQELNSDISNFQRYEVDTQARTTGDEALDTCGESAEAIAGILAEDFASPLMAEVNEVFLYHGTSASAAEAIKTHDFRINLAGTNAGTLYGRGIYLAENGTKSDEYTTPMSDGVRHLLVCRVVLGRVYYTDTKDTDPRACEDACLKGKFNSVLGDRKKCRGTFREFIVFDEEQVYTNYILTYKRVATKSAFCDVTCPDTALPGTYKRVATKSAFCDVTCPDTALPGTAGSSVPSAKVPAGVQPGDTFSVQYTPKD</sequence>
<dbReference type="PROSITE" id="PS51059">
    <property type="entry name" value="PARP_CATALYTIC"/>
    <property type="match status" value="1"/>
</dbReference>
<evidence type="ECO:0000256" key="2">
    <source>
        <dbReference type="SAM" id="MobiDB-lite"/>
    </source>
</evidence>
<dbReference type="Gene3D" id="3.80.10.10">
    <property type="entry name" value="Ribonuclease Inhibitor"/>
    <property type="match status" value="1"/>
</dbReference>
<dbReference type="InterPro" id="IPR032675">
    <property type="entry name" value="LRR_dom_sf"/>
</dbReference>
<feature type="region of interest" description="Disordered" evidence="2">
    <location>
        <begin position="1114"/>
        <end position="1142"/>
    </location>
</feature>
<feature type="compositionally biased region" description="Polar residues" evidence="2">
    <location>
        <begin position="1132"/>
        <end position="1142"/>
    </location>
</feature>
<dbReference type="InterPro" id="IPR012317">
    <property type="entry name" value="Poly(ADP-ribose)pol_cat_dom"/>
</dbReference>
<dbReference type="GO" id="GO:0003950">
    <property type="term" value="F:NAD+ poly-ADP-ribosyltransferase activity"/>
    <property type="evidence" value="ECO:0007669"/>
    <property type="project" value="UniProtKB-UniRule"/>
</dbReference>
<dbReference type="Proteomes" id="UP000186817">
    <property type="component" value="Unassembled WGS sequence"/>
</dbReference>
<keyword evidence="1" id="KW-0328">Glycosyltransferase</keyword>